<dbReference type="Pfam" id="PF05494">
    <property type="entry name" value="MlaC"/>
    <property type="match status" value="1"/>
</dbReference>
<evidence type="ECO:0000256" key="1">
    <source>
        <dbReference type="SAM" id="SignalP"/>
    </source>
</evidence>
<evidence type="ECO:0000313" key="2">
    <source>
        <dbReference type="EMBL" id="RRQ21927.1"/>
    </source>
</evidence>
<organism evidence="2 3">
    <name type="scientific">Thiohalobacter thiocyanaticus</name>
    <dbReference type="NCBI Taxonomy" id="585455"/>
    <lineage>
        <taxon>Bacteria</taxon>
        <taxon>Pseudomonadati</taxon>
        <taxon>Pseudomonadota</taxon>
        <taxon>Gammaproteobacteria</taxon>
        <taxon>Thiohalobacterales</taxon>
        <taxon>Thiohalobacteraceae</taxon>
        <taxon>Thiohalobacter</taxon>
    </lineage>
</organism>
<feature type="chain" id="PRO_5019330252" evidence="1">
    <location>
        <begin position="30"/>
        <end position="208"/>
    </location>
</feature>
<dbReference type="EMBL" id="QZMU01000001">
    <property type="protein sequence ID" value="RRQ21927.1"/>
    <property type="molecule type" value="Genomic_DNA"/>
</dbReference>
<dbReference type="PIRSF" id="PIRSF004649">
    <property type="entry name" value="MlaC"/>
    <property type="match status" value="1"/>
</dbReference>
<accession>A0A426QJP6</accession>
<keyword evidence="3" id="KW-1185">Reference proteome</keyword>
<dbReference type="InterPro" id="IPR008869">
    <property type="entry name" value="MlaC/ttg2D"/>
</dbReference>
<dbReference type="PANTHER" id="PTHR36573:SF1">
    <property type="entry name" value="INTERMEMBRANE PHOSPHOLIPID TRANSPORT SYSTEM BINDING PROTEIN MLAC"/>
    <property type="match status" value="1"/>
</dbReference>
<dbReference type="OrthoDB" id="9787053at2"/>
<dbReference type="InterPro" id="IPR042245">
    <property type="entry name" value="Tgt2/MlaC_sf"/>
</dbReference>
<protein>
    <submittedName>
        <fullName evidence="2">ABC transporter substrate-binding protein</fullName>
    </submittedName>
</protein>
<comment type="caution">
    <text evidence="2">The sequence shown here is derived from an EMBL/GenBank/DDBJ whole genome shotgun (WGS) entry which is preliminary data.</text>
</comment>
<name>A0A426QJP6_9GAMM</name>
<dbReference type="RefSeq" id="WP_125181266.1">
    <property type="nucleotide sequence ID" value="NZ_QZMU01000001.1"/>
</dbReference>
<proteinExistence type="predicted"/>
<dbReference type="Gene3D" id="3.10.450.710">
    <property type="entry name" value="Tgt2/MlaC"/>
    <property type="match status" value="1"/>
</dbReference>
<evidence type="ECO:0000313" key="3">
    <source>
        <dbReference type="Proteomes" id="UP000287798"/>
    </source>
</evidence>
<dbReference type="Proteomes" id="UP000287798">
    <property type="component" value="Unassembled WGS sequence"/>
</dbReference>
<feature type="signal peptide" evidence="1">
    <location>
        <begin position="1"/>
        <end position="29"/>
    </location>
</feature>
<gene>
    <name evidence="2" type="ORF">D6C00_08175</name>
</gene>
<dbReference type="AlphaFoldDB" id="A0A426QJP6"/>
<keyword evidence="1" id="KW-0732">Signal</keyword>
<dbReference type="PANTHER" id="PTHR36573">
    <property type="entry name" value="INTERMEMBRANE PHOSPHOLIPID TRANSPORT SYSTEM BINDING PROTEIN MLAC"/>
    <property type="match status" value="1"/>
</dbReference>
<sequence length="208" mass="23564">MSWTSCRSRARRFCSLLLGGLLWAGAALASTPPEEVVRQASEQVLARLEAEPAVQAQTERLHALVDEVLVAHMDLERMSRWVLGKYARRVDDDQLARFTEGFRALLVRTYATALTEYNGQSMRFLPLRQDDEDRVTVRTLIEQPAGPSIPIHFSLHNRDGAWKAYDITIDGVSMLTNYRTSFAAEIRRGGIEQLIESLQAQQTREQGF</sequence>
<reference evidence="2 3" key="1">
    <citation type="journal article" date="2010" name="Int. J. Syst. Evol. Microbiol.">
        <title>Thiohalobacter thiocyanaticus gen. nov., sp. nov., a moderately halophilic, sulfur-oxidizing gammaproteobacterium from hypersaline lakes, that utilizes thiocyanate.</title>
        <authorList>
            <person name="Sorokin D.Y."/>
            <person name="Kovaleva O.L."/>
            <person name="Tourova T.P."/>
            <person name="Muyzer G."/>
        </authorList>
    </citation>
    <scope>NUCLEOTIDE SEQUENCE [LARGE SCALE GENOMIC DNA]</scope>
    <source>
        <strain evidence="2 3">Hrh1</strain>
    </source>
</reference>